<dbReference type="Gene3D" id="2.20.200.10">
    <property type="entry name" value="Outer membrane efflux proteins (OEP)"/>
    <property type="match status" value="1"/>
</dbReference>
<evidence type="ECO:0000313" key="4">
    <source>
        <dbReference type="Proteomes" id="UP000002222"/>
    </source>
</evidence>
<name>D1B479_SULD5</name>
<sequence>MQKYSMVLIPLLFAGCMSMAPEYIRPNAPIPSSFDVNTSVQKSTLQDLAWEAFVREPSLQAVVAQALENSRNLKKAVANIEMARATYRVSKSAQFPSIDASATGSKARTISGESTAISESSSATVGLSSYELDFFGKVKSQSEASLQTYKGVEEAEKTVRIALIAETMNAWLNYAADKTLLTLAEQTKESAKRSLDVVQKRVDLGVDTKVSLFNAQSVYEQARADVANYTTQVAQDRSALELLVGAKVADVHLPKGLEEGAHAWLLDVPVGLSSGVLLNRPDVKEAEYNLKSANANIGVARAAYFPSITLTTKGGVGTNTLTGLFDGGTSKIWSFAPTVTLPIFDMGERDANLEYAKAKRELYLASYEATIQTAFSEVQSALSRRSTIFEQYEAQKALVEANAKSYAIYDARYQQGVDTYLNTLLSQRSFYSSQKTLINVRLEELANRVTLYRVLGGGIEQKSE</sequence>
<dbReference type="Pfam" id="PF02321">
    <property type="entry name" value="OEP"/>
    <property type="match status" value="2"/>
</dbReference>
<keyword evidence="2" id="KW-0732">Signal</keyword>
<dbReference type="HOGENOM" id="CLU_012817_13_3_7"/>
<dbReference type="GO" id="GO:0005886">
    <property type="term" value="C:plasma membrane"/>
    <property type="evidence" value="ECO:0007669"/>
    <property type="project" value="UniProtKB-SubCell"/>
</dbReference>
<dbReference type="OrthoDB" id="9783163at2"/>
<dbReference type="SUPFAM" id="SSF56954">
    <property type="entry name" value="Outer membrane efflux proteins (OEP)"/>
    <property type="match status" value="1"/>
</dbReference>
<keyword evidence="2" id="KW-1134">Transmembrane beta strand</keyword>
<comment type="subcellular location">
    <subcellularLocation>
        <location evidence="2">Cell membrane</location>
        <topology evidence="2">Lipid-anchor</topology>
    </subcellularLocation>
</comment>
<keyword evidence="4" id="KW-1185">Reference proteome</keyword>
<comment type="similarity">
    <text evidence="1 2">Belongs to the outer membrane factor (OMF) (TC 1.B.17) family.</text>
</comment>
<feature type="signal peptide" evidence="2">
    <location>
        <begin position="1"/>
        <end position="20"/>
    </location>
</feature>
<dbReference type="Proteomes" id="UP000002222">
    <property type="component" value="Chromosome"/>
</dbReference>
<evidence type="ECO:0000256" key="2">
    <source>
        <dbReference type="RuleBase" id="RU362097"/>
    </source>
</evidence>
<dbReference type="AlphaFoldDB" id="D1B479"/>
<evidence type="ECO:0000313" key="3">
    <source>
        <dbReference type="EMBL" id="ACZ12899.1"/>
    </source>
</evidence>
<keyword evidence="2 3" id="KW-0449">Lipoprotein</keyword>
<dbReference type="PROSITE" id="PS51257">
    <property type="entry name" value="PROKAR_LIPOPROTEIN"/>
    <property type="match status" value="1"/>
</dbReference>
<dbReference type="RefSeq" id="WP_012857647.1">
    <property type="nucleotide sequence ID" value="NC_013512.1"/>
</dbReference>
<organism evidence="3 4">
    <name type="scientific">Sulfurospirillum deleyianum (strain ATCC 51133 / DSM 6946 / 5175)</name>
    <dbReference type="NCBI Taxonomy" id="525898"/>
    <lineage>
        <taxon>Bacteria</taxon>
        <taxon>Pseudomonadati</taxon>
        <taxon>Campylobacterota</taxon>
        <taxon>Epsilonproteobacteria</taxon>
        <taxon>Campylobacterales</taxon>
        <taxon>Sulfurospirillaceae</taxon>
        <taxon>Sulfurospirillum</taxon>
    </lineage>
</organism>
<dbReference type="NCBIfam" id="TIGR01845">
    <property type="entry name" value="outer_NodT"/>
    <property type="match status" value="1"/>
</dbReference>
<gene>
    <name evidence="3" type="ordered locus">Sdel_1884</name>
</gene>
<keyword evidence="2" id="KW-0564">Palmitate</keyword>
<keyword evidence="2" id="KW-0812">Transmembrane</keyword>
<dbReference type="STRING" id="525898.Sdel_1884"/>
<dbReference type="PANTHER" id="PTHR30203:SF32">
    <property type="entry name" value="CATION EFFLUX SYSTEM PROTEIN CUSC"/>
    <property type="match status" value="1"/>
</dbReference>
<evidence type="ECO:0000256" key="1">
    <source>
        <dbReference type="ARBA" id="ARBA00007613"/>
    </source>
</evidence>
<reference evidence="3 4" key="2">
    <citation type="journal article" date="2010" name="Stand. Genomic Sci.">
        <title>Complete genome sequence of Sulfurospirillum deleyianum type strain (5175).</title>
        <authorList>
            <person name="Sikorski J."/>
            <person name="Lapidus A."/>
            <person name="Copeland A."/>
            <person name="Glavina Del Rio T."/>
            <person name="Nolan M."/>
            <person name="Lucas S."/>
            <person name="Chen F."/>
            <person name="Tice H."/>
            <person name="Cheng J.F."/>
            <person name="Saunders E."/>
            <person name="Bruce D."/>
            <person name="Goodwin L."/>
            <person name="Pitluck S."/>
            <person name="Ovchinnikova G."/>
            <person name="Pati A."/>
            <person name="Ivanova N."/>
            <person name="Mavromatis K."/>
            <person name="Chen A."/>
            <person name="Palaniappan K."/>
            <person name="Chain P."/>
            <person name="Land M."/>
            <person name="Hauser L."/>
            <person name="Chang Y.J."/>
            <person name="Jeffries C.D."/>
            <person name="Brettin T."/>
            <person name="Detter J.C."/>
            <person name="Han C."/>
            <person name="Rohde M."/>
            <person name="Lang E."/>
            <person name="Spring S."/>
            <person name="Goker M."/>
            <person name="Bristow J."/>
            <person name="Eisen J.A."/>
            <person name="Markowitz V."/>
            <person name="Hugenholtz P."/>
            <person name="Kyrpides N.C."/>
            <person name="Klenk H.P."/>
        </authorList>
    </citation>
    <scope>NUCLEOTIDE SEQUENCE [LARGE SCALE GENOMIC DNA]</scope>
    <source>
        <strain evidence="4">ATCC 51133 / DSM 6946 / 5175</strain>
    </source>
</reference>
<dbReference type="GO" id="GO:0015562">
    <property type="term" value="F:efflux transmembrane transporter activity"/>
    <property type="evidence" value="ECO:0007669"/>
    <property type="project" value="InterPro"/>
</dbReference>
<proteinExistence type="inferred from homology"/>
<dbReference type="InterPro" id="IPR003423">
    <property type="entry name" value="OMP_efflux"/>
</dbReference>
<keyword evidence="2" id="KW-0472">Membrane</keyword>
<dbReference type="KEGG" id="sdl:Sdel_1884"/>
<dbReference type="EMBL" id="CP001816">
    <property type="protein sequence ID" value="ACZ12899.1"/>
    <property type="molecule type" value="Genomic_DNA"/>
</dbReference>
<protein>
    <submittedName>
        <fullName evidence="3">RND efflux system, outer membrane lipoprotein, NodT family</fullName>
    </submittedName>
</protein>
<dbReference type="Gene3D" id="1.20.1600.10">
    <property type="entry name" value="Outer membrane efflux proteins (OEP)"/>
    <property type="match status" value="1"/>
</dbReference>
<accession>D1B479</accession>
<reference evidence="4" key="1">
    <citation type="submission" date="2009-11" db="EMBL/GenBank/DDBJ databases">
        <title>The complete genome of Sulfurospirillum deleyianum DSM 6946.</title>
        <authorList>
            <consortium name="US DOE Joint Genome Institute (JGI-PGF)"/>
            <person name="Lucas S."/>
            <person name="Copeland A."/>
            <person name="Lapidus A."/>
            <person name="Glavina del Rio T."/>
            <person name="Dalin E."/>
            <person name="Tice H."/>
            <person name="Bruce D."/>
            <person name="Goodwin L."/>
            <person name="Pitluck S."/>
            <person name="Kyrpides N."/>
            <person name="Mavromatis K."/>
            <person name="Ivanova N."/>
            <person name="Ovchinnikova G."/>
            <person name="Munk A.C."/>
            <person name="Lu M."/>
            <person name="Brettin T."/>
            <person name="Detter J.C."/>
            <person name="Han C."/>
            <person name="Tapia R."/>
            <person name="Larimer F."/>
            <person name="Land M."/>
            <person name="Hauser L."/>
            <person name="Markowitz V."/>
            <person name="Cheng J.F."/>
            <person name="Hugenholtz P."/>
            <person name="Woyke T."/>
            <person name="Wu D."/>
            <person name="Aumann P."/>
            <person name="Schneider S."/>
            <person name="Lang E."/>
            <person name="Spring S."/>
            <person name="Klenk H.P."/>
            <person name="Eisen J.A."/>
        </authorList>
    </citation>
    <scope>NUCLEOTIDE SEQUENCE [LARGE SCALE GENOMIC DNA]</scope>
    <source>
        <strain evidence="4">ATCC 51133 / DSM 6946 / 5175</strain>
    </source>
</reference>
<feature type="chain" id="PRO_5001437736" evidence="2">
    <location>
        <begin position="21"/>
        <end position="464"/>
    </location>
</feature>
<dbReference type="PANTHER" id="PTHR30203">
    <property type="entry name" value="OUTER MEMBRANE CATION EFFLUX PROTEIN"/>
    <property type="match status" value="1"/>
</dbReference>
<dbReference type="InterPro" id="IPR010131">
    <property type="entry name" value="MdtP/NodT-like"/>
</dbReference>
<dbReference type="eggNOG" id="COG1538">
    <property type="taxonomic scope" value="Bacteria"/>
</dbReference>